<organism evidence="1">
    <name type="scientific">uncultured Sphingomonadaceae bacterium</name>
    <dbReference type="NCBI Taxonomy" id="169976"/>
    <lineage>
        <taxon>Bacteria</taxon>
        <taxon>Pseudomonadati</taxon>
        <taxon>Pseudomonadota</taxon>
        <taxon>Alphaproteobacteria</taxon>
        <taxon>Sphingomonadales</taxon>
        <taxon>Sphingomonadaceae</taxon>
        <taxon>environmental samples</taxon>
    </lineage>
</organism>
<accession>A0A6J4RTS1</accession>
<protein>
    <submittedName>
        <fullName evidence="1">Uncharacterized protein</fullName>
    </submittedName>
</protein>
<name>A0A6J4RTS1_9SPHN</name>
<dbReference type="EMBL" id="CADCVX010000011">
    <property type="protein sequence ID" value="CAA9481371.1"/>
    <property type="molecule type" value="Genomic_DNA"/>
</dbReference>
<gene>
    <name evidence="1" type="ORF">AVDCRST_MAG91-32</name>
</gene>
<dbReference type="AlphaFoldDB" id="A0A6J4RTS1"/>
<evidence type="ECO:0000313" key="1">
    <source>
        <dbReference type="EMBL" id="CAA9481371.1"/>
    </source>
</evidence>
<reference evidence="1" key="1">
    <citation type="submission" date="2020-02" db="EMBL/GenBank/DDBJ databases">
        <authorList>
            <person name="Meier V. D."/>
        </authorList>
    </citation>
    <scope>NUCLEOTIDE SEQUENCE</scope>
    <source>
        <strain evidence="1">AVDCRST_MAG91</strain>
    </source>
</reference>
<sequence>MSTSSIASTTADIRFHGLNGAGNGVGVGVLNVPQDFDR</sequence>
<proteinExistence type="predicted"/>